<dbReference type="CDD" id="cd00082">
    <property type="entry name" value="HisKA"/>
    <property type="match status" value="1"/>
</dbReference>
<dbReference type="InterPro" id="IPR003594">
    <property type="entry name" value="HATPase_dom"/>
</dbReference>
<keyword evidence="15" id="KW-1185">Reference proteome</keyword>
<evidence type="ECO:0000313" key="15">
    <source>
        <dbReference type="Proteomes" id="UP001156627"/>
    </source>
</evidence>
<dbReference type="CDD" id="cd06225">
    <property type="entry name" value="HAMP"/>
    <property type="match status" value="1"/>
</dbReference>
<dbReference type="InterPro" id="IPR005467">
    <property type="entry name" value="His_kinase_dom"/>
</dbReference>
<evidence type="ECO:0000256" key="7">
    <source>
        <dbReference type="ARBA" id="ARBA00022777"/>
    </source>
</evidence>
<dbReference type="PROSITE" id="PS50109">
    <property type="entry name" value="HIS_KIN"/>
    <property type="match status" value="1"/>
</dbReference>
<dbReference type="SUPFAM" id="SSF47384">
    <property type="entry name" value="Homodimeric domain of signal transducing histidine kinase"/>
    <property type="match status" value="1"/>
</dbReference>
<dbReference type="Gene3D" id="6.10.340.10">
    <property type="match status" value="1"/>
</dbReference>
<evidence type="ECO:0000256" key="3">
    <source>
        <dbReference type="ARBA" id="ARBA00012438"/>
    </source>
</evidence>
<feature type="domain" description="HAMP" evidence="13">
    <location>
        <begin position="175"/>
        <end position="228"/>
    </location>
</feature>
<name>A0ABQ5X9C0_9GAMM</name>
<dbReference type="PRINTS" id="PR00344">
    <property type="entry name" value="BCTRLSENSOR"/>
</dbReference>
<dbReference type="InterPro" id="IPR003661">
    <property type="entry name" value="HisK_dim/P_dom"/>
</dbReference>
<dbReference type="InterPro" id="IPR003660">
    <property type="entry name" value="HAMP_dom"/>
</dbReference>
<evidence type="ECO:0000256" key="11">
    <source>
        <dbReference type="SAM" id="Phobius"/>
    </source>
</evidence>
<dbReference type="SUPFAM" id="SSF55874">
    <property type="entry name" value="ATPase domain of HSP90 chaperone/DNA topoisomerase II/histidine kinase"/>
    <property type="match status" value="1"/>
</dbReference>
<keyword evidence="9" id="KW-0902">Two-component regulatory system</keyword>
<dbReference type="PANTHER" id="PTHR45436">
    <property type="entry name" value="SENSOR HISTIDINE KINASE YKOH"/>
    <property type="match status" value="1"/>
</dbReference>
<dbReference type="EMBL" id="BSOA01000006">
    <property type="protein sequence ID" value="GLQ87512.1"/>
    <property type="molecule type" value="Genomic_DNA"/>
</dbReference>
<dbReference type="SMART" id="SM00388">
    <property type="entry name" value="HisKA"/>
    <property type="match status" value="1"/>
</dbReference>
<dbReference type="GO" id="GO:0016301">
    <property type="term" value="F:kinase activity"/>
    <property type="evidence" value="ECO:0007669"/>
    <property type="project" value="UniProtKB-KW"/>
</dbReference>
<evidence type="ECO:0000313" key="14">
    <source>
        <dbReference type="EMBL" id="GLQ87512.1"/>
    </source>
</evidence>
<dbReference type="SMART" id="SM00387">
    <property type="entry name" value="HATPase_c"/>
    <property type="match status" value="1"/>
</dbReference>
<proteinExistence type="predicted"/>
<gene>
    <name evidence="14" type="ORF">GCM10007898_10780</name>
</gene>
<evidence type="ECO:0000256" key="6">
    <source>
        <dbReference type="ARBA" id="ARBA00022692"/>
    </source>
</evidence>
<keyword evidence="10 11" id="KW-0472">Membrane</keyword>
<evidence type="ECO:0000256" key="2">
    <source>
        <dbReference type="ARBA" id="ARBA00004370"/>
    </source>
</evidence>
<evidence type="ECO:0000259" key="13">
    <source>
        <dbReference type="PROSITE" id="PS50885"/>
    </source>
</evidence>
<feature type="transmembrane region" description="Helical" evidence="11">
    <location>
        <begin position="150"/>
        <end position="172"/>
    </location>
</feature>
<dbReference type="RefSeq" id="WP_284330958.1">
    <property type="nucleotide sequence ID" value="NZ_BSOA01000006.1"/>
</dbReference>
<dbReference type="InterPro" id="IPR036097">
    <property type="entry name" value="HisK_dim/P_sf"/>
</dbReference>
<feature type="transmembrane region" description="Helical" evidence="11">
    <location>
        <begin position="12"/>
        <end position="31"/>
    </location>
</feature>
<dbReference type="Pfam" id="PF02518">
    <property type="entry name" value="HATPase_c"/>
    <property type="match status" value="1"/>
</dbReference>
<dbReference type="Pfam" id="PF00512">
    <property type="entry name" value="HisKA"/>
    <property type="match status" value="1"/>
</dbReference>
<dbReference type="Pfam" id="PF00672">
    <property type="entry name" value="HAMP"/>
    <property type="match status" value="1"/>
</dbReference>
<dbReference type="PANTHER" id="PTHR45436:SF5">
    <property type="entry name" value="SENSOR HISTIDINE KINASE TRCS"/>
    <property type="match status" value="1"/>
</dbReference>
<keyword evidence="7 14" id="KW-0418">Kinase</keyword>
<keyword evidence="4" id="KW-0597">Phosphoprotein</keyword>
<comment type="catalytic activity">
    <reaction evidence="1">
        <text>ATP + protein L-histidine = ADP + protein N-phospho-L-histidine.</text>
        <dbReference type="EC" id="2.7.13.3"/>
    </reaction>
</comment>
<dbReference type="EC" id="2.7.13.3" evidence="3"/>
<dbReference type="Gene3D" id="3.30.565.10">
    <property type="entry name" value="Histidine kinase-like ATPase, C-terminal domain"/>
    <property type="match status" value="1"/>
</dbReference>
<evidence type="ECO:0000256" key="9">
    <source>
        <dbReference type="ARBA" id="ARBA00023012"/>
    </source>
</evidence>
<dbReference type="CDD" id="cd00075">
    <property type="entry name" value="HATPase"/>
    <property type="match status" value="1"/>
</dbReference>
<sequence>MKSLRARLSLWFALSATITLAVLFVVGYLLLESYIQRDLDLLNKTEFEQIRARLGTDYSALTPQIVDQRIRETTNYASVLFYINIDEPPHDILFYSNNLDGKPIPDVPGKHVYNTFVPGVGELRVGEFIMPPFDVTIGTPTRQMRQGLTAYVEVSVALLVIMLLTSGLIGIATSRMILRPVRLIGETANRIRSDNLAERIAVPSGKDELFDLVRLLNQMFDRLEASFKQARQFSEEVSHELKTPLSLVRLHAERLLVEGRLERRHEDAVLVQLDELARINQMIDELLFISRAEVNGVKLNLVSQHPAHFLRSIEPDLRVLAEHRGRRLHSVQHGDGLVAMEEKWLRQVIFNLLTNALRVSPPNGMIVMQSTVDSSGWCVSIADQGPGLTEEQCERVFDRFVRFNVQAGEDQGSGLGLTICRSIIELHGGSIRAQPRTDGPGLRVSFELPLAPPMLEPSHAVIQPLLGSS</sequence>
<dbReference type="SUPFAM" id="SSF158472">
    <property type="entry name" value="HAMP domain-like"/>
    <property type="match status" value="1"/>
</dbReference>
<evidence type="ECO:0000256" key="10">
    <source>
        <dbReference type="ARBA" id="ARBA00023136"/>
    </source>
</evidence>
<feature type="domain" description="Histidine kinase" evidence="12">
    <location>
        <begin position="236"/>
        <end position="452"/>
    </location>
</feature>
<dbReference type="InterPro" id="IPR036890">
    <property type="entry name" value="HATPase_C_sf"/>
</dbReference>
<reference evidence="15" key="1">
    <citation type="journal article" date="2019" name="Int. J. Syst. Evol. Microbiol.">
        <title>The Global Catalogue of Microorganisms (GCM) 10K type strain sequencing project: providing services to taxonomists for standard genome sequencing and annotation.</title>
        <authorList>
            <consortium name="The Broad Institute Genomics Platform"/>
            <consortium name="The Broad Institute Genome Sequencing Center for Infectious Disease"/>
            <person name="Wu L."/>
            <person name="Ma J."/>
        </authorList>
    </citation>
    <scope>NUCLEOTIDE SEQUENCE [LARGE SCALE GENOMIC DNA]</scope>
    <source>
        <strain evidence="15">NBRC 111981</strain>
    </source>
</reference>
<comment type="subcellular location">
    <subcellularLocation>
        <location evidence="2">Membrane</location>
    </subcellularLocation>
</comment>
<evidence type="ECO:0000256" key="8">
    <source>
        <dbReference type="ARBA" id="ARBA00022989"/>
    </source>
</evidence>
<dbReference type="InterPro" id="IPR004358">
    <property type="entry name" value="Sig_transdc_His_kin-like_C"/>
</dbReference>
<dbReference type="PROSITE" id="PS50885">
    <property type="entry name" value="HAMP"/>
    <property type="match status" value="1"/>
</dbReference>
<organism evidence="14 15">
    <name type="scientific">Dyella flagellata</name>
    <dbReference type="NCBI Taxonomy" id="1867833"/>
    <lineage>
        <taxon>Bacteria</taxon>
        <taxon>Pseudomonadati</taxon>
        <taxon>Pseudomonadota</taxon>
        <taxon>Gammaproteobacteria</taxon>
        <taxon>Lysobacterales</taxon>
        <taxon>Rhodanobacteraceae</taxon>
        <taxon>Dyella</taxon>
    </lineage>
</organism>
<evidence type="ECO:0000256" key="4">
    <source>
        <dbReference type="ARBA" id="ARBA00022553"/>
    </source>
</evidence>
<dbReference type="Proteomes" id="UP001156627">
    <property type="component" value="Unassembled WGS sequence"/>
</dbReference>
<keyword evidence="8 11" id="KW-1133">Transmembrane helix</keyword>
<keyword evidence="5" id="KW-0808">Transferase</keyword>
<dbReference type="InterPro" id="IPR050428">
    <property type="entry name" value="TCS_sensor_his_kinase"/>
</dbReference>
<evidence type="ECO:0000256" key="1">
    <source>
        <dbReference type="ARBA" id="ARBA00000085"/>
    </source>
</evidence>
<comment type="caution">
    <text evidence="14">The sequence shown here is derived from an EMBL/GenBank/DDBJ whole genome shotgun (WGS) entry which is preliminary data.</text>
</comment>
<keyword evidence="6 11" id="KW-0812">Transmembrane</keyword>
<evidence type="ECO:0000256" key="5">
    <source>
        <dbReference type="ARBA" id="ARBA00022679"/>
    </source>
</evidence>
<dbReference type="Gene3D" id="1.10.287.130">
    <property type="match status" value="1"/>
</dbReference>
<protein>
    <recommendedName>
        <fullName evidence="3">histidine kinase</fullName>
        <ecNumber evidence="3">2.7.13.3</ecNumber>
    </recommendedName>
</protein>
<evidence type="ECO:0000259" key="12">
    <source>
        <dbReference type="PROSITE" id="PS50109"/>
    </source>
</evidence>
<dbReference type="SMART" id="SM00304">
    <property type="entry name" value="HAMP"/>
    <property type="match status" value="1"/>
</dbReference>
<accession>A0ABQ5X9C0</accession>